<feature type="transmembrane region" description="Helical" evidence="8">
    <location>
        <begin position="76"/>
        <end position="96"/>
    </location>
</feature>
<dbReference type="PANTHER" id="PTHR36838">
    <property type="entry name" value="AUXIN EFFLUX CARRIER FAMILY PROTEIN"/>
    <property type="match status" value="1"/>
</dbReference>
<dbReference type="InterPro" id="IPR038770">
    <property type="entry name" value="Na+/solute_symporter_sf"/>
</dbReference>
<dbReference type="Pfam" id="PF03547">
    <property type="entry name" value="Mem_trans"/>
    <property type="match status" value="1"/>
</dbReference>
<evidence type="ECO:0000313" key="10">
    <source>
        <dbReference type="Proteomes" id="UP000004507"/>
    </source>
</evidence>
<evidence type="ECO:0000256" key="2">
    <source>
        <dbReference type="ARBA" id="ARBA00010145"/>
    </source>
</evidence>
<evidence type="ECO:0000256" key="5">
    <source>
        <dbReference type="ARBA" id="ARBA00022692"/>
    </source>
</evidence>
<dbReference type="PANTHER" id="PTHR36838:SF4">
    <property type="entry name" value="AUXIN EFFLUX CARRIER FAMILY PROTEIN"/>
    <property type="match status" value="1"/>
</dbReference>
<keyword evidence="10" id="KW-1185">Reference proteome</keyword>
<evidence type="ECO:0000256" key="4">
    <source>
        <dbReference type="ARBA" id="ARBA00022475"/>
    </source>
</evidence>
<feature type="transmembrane region" description="Helical" evidence="8">
    <location>
        <begin position="53"/>
        <end position="70"/>
    </location>
</feature>
<feature type="transmembrane region" description="Helical" evidence="8">
    <location>
        <begin position="18"/>
        <end position="41"/>
    </location>
</feature>
<feature type="transmembrane region" description="Helical" evidence="8">
    <location>
        <begin position="140"/>
        <end position="160"/>
    </location>
</feature>
<feature type="transmembrane region" description="Helical" evidence="8">
    <location>
        <begin position="265"/>
        <end position="283"/>
    </location>
</feature>
<dbReference type="STRING" id="314232.SKA53_15356"/>
<dbReference type="HOGENOM" id="CLU_056175_3_1_5"/>
<evidence type="ECO:0008006" key="11">
    <source>
        <dbReference type="Google" id="ProtNLM"/>
    </source>
</evidence>
<dbReference type="Proteomes" id="UP000004507">
    <property type="component" value="Unassembled WGS sequence"/>
</dbReference>
<feature type="transmembrane region" description="Helical" evidence="8">
    <location>
        <begin position="236"/>
        <end position="259"/>
    </location>
</feature>
<evidence type="ECO:0000256" key="8">
    <source>
        <dbReference type="SAM" id="Phobius"/>
    </source>
</evidence>
<keyword evidence="5 8" id="KW-0812">Transmembrane</keyword>
<evidence type="ECO:0000256" key="7">
    <source>
        <dbReference type="ARBA" id="ARBA00023136"/>
    </source>
</evidence>
<keyword evidence="6 8" id="KW-1133">Transmembrane helix</keyword>
<dbReference type="GO" id="GO:0055085">
    <property type="term" value="P:transmembrane transport"/>
    <property type="evidence" value="ECO:0007669"/>
    <property type="project" value="InterPro"/>
</dbReference>
<feature type="transmembrane region" description="Helical" evidence="8">
    <location>
        <begin position="295"/>
        <end position="318"/>
    </location>
</feature>
<keyword evidence="7 8" id="KW-0472">Membrane</keyword>
<sequence length="319" mass="33098">MRRDGKAGAKTDNGTDSMIILTIWPLFALICLGFVMARTGFPEPGFWPAAERVNYYILFPALLVGSLAAAPLGDPAIWRLGGAAGASIALAAFGLYGWRWQHPAPAARFGPALQGVVRINTYLGLAITAALVGAPGIERAAIVLAVVVPLVNVLSIMALADRTEARKPLAILRMMARNPLILACALGITMALSGIGLPLGTGAFFALLGQGSLPLGLLCVGAALRPGALRSDMGAIGVNSTLRLFAMPVLAMGMAWIFGLDGIEALVLVIFFAIPTAPTSYVLTRQFGGDATYMAGLVTAQTLASVLTIPLVLLIFGAS</sequence>
<accession>A3V5L9</accession>
<dbReference type="Gene3D" id="1.20.1530.20">
    <property type="match status" value="1"/>
</dbReference>
<comment type="subcellular location">
    <subcellularLocation>
        <location evidence="1">Cell membrane</location>
        <topology evidence="1">Multi-pass membrane protein</topology>
    </subcellularLocation>
</comment>
<dbReference type="EMBL" id="AAMS01000004">
    <property type="protein sequence ID" value="EAQ06937.1"/>
    <property type="molecule type" value="Genomic_DNA"/>
</dbReference>
<evidence type="ECO:0000256" key="3">
    <source>
        <dbReference type="ARBA" id="ARBA00022448"/>
    </source>
</evidence>
<gene>
    <name evidence="9" type="ORF">SKA53_15356</name>
</gene>
<dbReference type="eggNOG" id="COG0679">
    <property type="taxonomic scope" value="Bacteria"/>
</dbReference>
<dbReference type="InterPro" id="IPR004776">
    <property type="entry name" value="Mem_transp_PIN-like"/>
</dbReference>
<proteinExistence type="inferred from homology"/>
<keyword evidence="4" id="KW-1003">Cell membrane</keyword>
<feature type="transmembrane region" description="Helical" evidence="8">
    <location>
        <begin position="180"/>
        <end position="197"/>
    </location>
</feature>
<evidence type="ECO:0000313" key="9">
    <source>
        <dbReference type="EMBL" id="EAQ06937.1"/>
    </source>
</evidence>
<dbReference type="AlphaFoldDB" id="A3V5L9"/>
<protein>
    <recommendedName>
        <fullName evidence="11">Auxin efflux carrier family protein</fullName>
    </recommendedName>
</protein>
<keyword evidence="3" id="KW-0813">Transport</keyword>
<evidence type="ECO:0000256" key="6">
    <source>
        <dbReference type="ARBA" id="ARBA00022989"/>
    </source>
</evidence>
<evidence type="ECO:0000256" key="1">
    <source>
        <dbReference type="ARBA" id="ARBA00004651"/>
    </source>
</evidence>
<comment type="similarity">
    <text evidence="2">Belongs to the auxin efflux carrier (TC 2.A.69) family.</text>
</comment>
<organism evidence="9 10">
    <name type="scientific">Yoonia vestfoldensis SKA53</name>
    <dbReference type="NCBI Taxonomy" id="314232"/>
    <lineage>
        <taxon>Bacteria</taxon>
        <taxon>Pseudomonadati</taxon>
        <taxon>Pseudomonadota</taxon>
        <taxon>Alphaproteobacteria</taxon>
        <taxon>Rhodobacterales</taxon>
        <taxon>Paracoccaceae</taxon>
        <taxon>Yoonia</taxon>
    </lineage>
</organism>
<feature type="transmembrane region" description="Helical" evidence="8">
    <location>
        <begin position="203"/>
        <end position="224"/>
    </location>
</feature>
<name>A3V5L9_9RHOB</name>
<dbReference type="GO" id="GO:0005886">
    <property type="term" value="C:plasma membrane"/>
    <property type="evidence" value="ECO:0007669"/>
    <property type="project" value="UniProtKB-SubCell"/>
</dbReference>
<feature type="transmembrane region" description="Helical" evidence="8">
    <location>
        <begin position="116"/>
        <end position="134"/>
    </location>
</feature>
<reference evidence="9 10" key="1">
    <citation type="submission" date="2006-01" db="EMBL/GenBank/DDBJ databases">
        <authorList>
            <person name="Hagstrom A."/>
            <person name="Ferriera S."/>
            <person name="Johnson J."/>
            <person name="Kravitz S."/>
            <person name="Halpern A."/>
            <person name="Remington K."/>
            <person name="Beeson K."/>
            <person name="Tran B."/>
            <person name="Rogers Y.-H."/>
            <person name="Friedman R."/>
            <person name="Venter J.C."/>
        </authorList>
    </citation>
    <scope>NUCLEOTIDE SEQUENCE [LARGE SCALE GENOMIC DNA]</scope>
    <source>
        <strain evidence="9 10">SKA53</strain>
    </source>
</reference>
<comment type="caution">
    <text evidence="9">The sequence shown here is derived from an EMBL/GenBank/DDBJ whole genome shotgun (WGS) entry which is preliminary data.</text>
</comment>